<dbReference type="Proteomes" id="UP000014680">
    <property type="component" value="Unassembled WGS sequence"/>
</dbReference>
<reference evidence="2 3" key="1">
    <citation type="submission" date="2012-10" db="EMBL/GenBank/DDBJ databases">
        <authorList>
            <person name="Zafar N."/>
            <person name="Inman J."/>
            <person name="Hall N."/>
            <person name="Lorenzi H."/>
            <person name="Caler E."/>
        </authorList>
    </citation>
    <scope>NUCLEOTIDE SEQUENCE [LARGE SCALE GENOMIC DNA]</scope>
    <source>
        <strain evidence="2 3">IP1</strain>
    </source>
</reference>
<dbReference type="EMBL" id="KB206860">
    <property type="protein sequence ID" value="ELP87271.1"/>
    <property type="molecule type" value="Genomic_DNA"/>
</dbReference>
<dbReference type="OrthoDB" id="10442114at2759"/>
<dbReference type="KEGG" id="eiv:EIN_095080"/>
<gene>
    <name evidence="2" type="ORF">EIN_095080</name>
</gene>
<protein>
    <submittedName>
        <fullName evidence="2">Uncharacterized protein</fullName>
    </submittedName>
</protein>
<dbReference type="GeneID" id="14886257"/>
<dbReference type="AlphaFoldDB" id="A0A0A1U611"/>
<organism evidence="2 3">
    <name type="scientific">Entamoeba invadens IP1</name>
    <dbReference type="NCBI Taxonomy" id="370355"/>
    <lineage>
        <taxon>Eukaryota</taxon>
        <taxon>Amoebozoa</taxon>
        <taxon>Evosea</taxon>
        <taxon>Archamoebae</taxon>
        <taxon>Mastigamoebida</taxon>
        <taxon>Entamoebidae</taxon>
        <taxon>Entamoeba</taxon>
    </lineage>
</organism>
<dbReference type="InterPro" id="IPR029039">
    <property type="entry name" value="Flavoprotein-like_sf"/>
</dbReference>
<dbReference type="OMA" id="MFTERTT"/>
<name>A0A0A1U611_ENTIV</name>
<dbReference type="VEuPathDB" id="AmoebaDB:EIN_095080"/>
<evidence type="ECO:0000313" key="2">
    <source>
        <dbReference type="EMBL" id="ELP87271.1"/>
    </source>
</evidence>
<dbReference type="RefSeq" id="XP_004254042.1">
    <property type="nucleotide sequence ID" value="XM_004253994.1"/>
</dbReference>
<evidence type="ECO:0000313" key="3">
    <source>
        <dbReference type="Proteomes" id="UP000014680"/>
    </source>
</evidence>
<feature type="compositionally biased region" description="Polar residues" evidence="1">
    <location>
        <begin position="205"/>
        <end position="225"/>
    </location>
</feature>
<dbReference type="Gene3D" id="3.40.50.360">
    <property type="match status" value="1"/>
</dbReference>
<proteinExistence type="predicted"/>
<evidence type="ECO:0000256" key="1">
    <source>
        <dbReference type="SAM" id="MobiDB-lite"/>
    </source>
</evidence>
<feature type="region of interest" description="Disordered" evidence="1">
    <location>
        <begin position="190"/>
        <end position="225"/>
    </location>
</feature>
<accession>A0A0A1U611</accession>
<sequence>MNSLLTEFSDAAVVYPAHNKKCKRFAMTLSRTLNAEIFKISVYNPYHTTNRLVVSWHRTLARKTRSFQKRIECISSCSIDIDKFRCIIIVSEMDGNHMATESLSFINSFYMVIASSPTKPLVVGLGGSQRKFEKDIARVQALFVSENAVVDMPIFILNKQVLKYLNTIDAMLQYITLPKRKESIRPIPQRPTMFTERTTSRAKYRQSTSRSISAKVTRSISSNSD</sequence>
<keyword evidence="3" id="KW-1185">Reference proteome</keyword>